<comment type="caution">
    <text evidence="1">The sequence shown here is derived from an EMBL/GenBank/DDBJ whole genome shotgun (WGS) entry which is preliminary data.</text>
</comment>
<dbReference type="InterPro" id="IPR019270">
    <property type="entry name" value="DUF2283"/>
</dbReference>
<gene>
    <name evidence="1" type="ORF">NC99_40140</name>
</gene>
<sequence>MVIKYSKEVDAIYIQFSDAKVFESDEEKPGIILDYDESGNIIGIEVLDASKKTSQPNGIVYEVA</sequence>
<organism evidence="1 2">
    <name type="scientific">Sunxiuqinia dokdonensis</name>
    <dbReference type="NCBI Taxonomy" id="1409788"/>
    <lineage>
        <taxon>Bacteria</taxon>
        <taxon>Pseudomonadati</taxon>
        <taxon>Bacteroidota</taxon>
        <taxon>Bacteroidia</taxon>
        <taxon>Marinilabiliales</taxon>
        <taxon>Prolixibacteraceae</taxon>
        <taxon>Sunxiuqinia</taxon>
    </lineage>
</organism>
<dbReference type="PANTHER" id="PTHR37029:SF1">
    <property type="entry name" value="SSR1768 PROTEIN"/>
    <property type="match status" value="1"/>
</dbReference>
<dbReference type="EMBL" id="LGIA01000197">
    <property type="protein sequence ID" value="KOH43190.1"/>
    <property type="molecule type" value="Genomic_DNA"/>
</dbReference>
<name>A0A0L8V3Y6_9BACT</name>
<dbReference type="STRING" id="1409788.NC99_40140"/>
<evidence type="ECO:0000313" key="1">
    <source>
        <dbReference type="EMBL" id="KOH43190.1"/>
    </source>
</evidence>
<proteinExistence type="predicted"/>
<dbReference type="RefSeq" id="WP_053187328.1">
    <property type="nucleotide sequence ID" value="NZ_LGIA01000197.1"/>
</dbReference>
<accession>A0A0L8V3Y6</accession>
<dbReference type="AlphaFoldDB" id="A0A0L8V3Y6"/>
<evidence type="ECO:0008006" key="3">
    <source>
        <dbReference type="Google" id="ProtNLM"/>
    </source>
</evidence>
<reference evidence="2" key="1">
    <citation type="submission" date="2015-07" db="EMBL/GenBank/DDBJ databases">
        <title>Genome sequencing of Sunxiuqinia dokdonensis strain SK.</title>
        <authorList>
            <person name="Ahn S."/>
            <person name="Kim B.-C."/>
        </authorList>
    </citation>
    <scope>NUCLEOTIDE SEQUENCE [LARGE SCALE GENOMIC DNA]</scope>
    <source>
        <strain evidence="2">SK</strain>
    </source>
</reference>
<dbReference type="OrthoDB" id="9799670at2"/>
<dbReference type="Pfam" id="PF10049">
    <property type="entry name" value="DUF2283"/>
    <property type="match status" value="1"/>
</dbReference>
<keyword evidence="2" id="KW-1185">Reference proteome</keyword>
<evidence type="ECO:0000313" key="2">
    <source>
        <dbReference type="Proteomes" id="UP000036958"/>
    </source>
</evidence>
<protein>
    <recommendedName>
        <fullName evidence="3">DUF2283 domain-containing protein</fullName>
    </recommendedName>
</protein>
<dbReference type="Proteomes" id="UP000036958">
    <property type="component" value="Unassembled WGS sequence"/>
</dbReference>
<dbReference type="PANTHER" id="PTHR37029">
    <property type="entry name" value="SSR1768 PROTEIN"/>
    <property type="match status" value="1"/>
</dbReference>